<dbReference type="Pfam" id="PF00643">
    <property type="entry name" value="zf-B_box"/>
    <property type="match status" value="1"/>
</dbReference>
<evidence type="ECO:0000256" key="3">
    <source>
        <dbReference type="ARBA" id="ARBA00004906"/>
    </source>
</evidence>
<evidence type="ECO:0000256" key="7">
    <source>
        <dbReference type="ARBA" id="ARBA00022679"/>
    </source>
</evidence>
<dbReference type="InterPro" id="IPR043136">
    <property type="entry name" value="B30.2/SPRY_sf"/>
</dbReference>
<evidence type="ECO:0000256" key="6">
    <source>
        <dbReference type="ARBA" id="ARBA00022490"/>
    </source>
</evidence>
<evidence type="ECO:0000256" key="5">
    <source>
        <dbReference type="ARBA" id="ARBA00012483"/>
    </source>
</evidence>
<dbReference type="InterPro" id="IPR020457">
    <property type="entry name" value="Znf_B-box_chordata"/>
</dbReference>
<dbReference type="CDD" id="cd13733">
    <property type="entry name" value="SPRY_PRY_C-I_1"/>
    <property type="match status" value="1"/>
</dbReference>
<evidence type="ECO:0000256" key="13">
    <source>
        <dbReference type="PROSITE-ProRule" id="PRU00024"/>
    </source>
</evidence>
<evidence type="ECO:0000256" key="10">
    <source>
        <dbReference type="ARBA" id="ARBA00022786"/>
    </source>
</evidence>
<dbReference type="InterPro" id="IPR017907">
    <property type="entry name" value="Znf_RING_CS"/>
</dbReference>
<dbReference type="InterPro" id="IPR003879">
    <property type="entry name" value="Butyrophylin_SPRY"/>
</dbReference>
<comment type="pathway">
    <text evidence="3">Protein modification; protein ubiquitination.</text>
</comment>
<evidence type="ECO:0000259" key="16">
    <source>
        <dbReference type="PROSITE" id="PS50119"/>
    </source>
</evidence>
<feature type="coiled-coil region" evidence="14">
    <location>
        <begin position="149"/>
        <end position="240"/>
    </location>
</feature>
<dbReference type="SMART" id="SM00502">
    <property type="entry name" value="BBC"/>
    <property type="match status" value="1"/>
</dbReference>
<dbReference type="PROSITE" id="PS50089">
    <property type="entry name" value="ZF_RING_2"/>
    <property type="match status" value="1"/>
</dbReference>
<feature type="domain" description="B box-type" evidence="16">
    <location>
        <begin position="89"/>
        <end position="130"/>
    </location>
</feature>
<keyword evidence="10" id="KW-0833">Ubl conjugation pathway</keyword>
<evidence type="ECO:0000259" key="17">
    <source>
        <dbReference type="PROSITE" id="PS50188"/>
    </source>
</evidence>
<dbReference type="Pfam" id="PF13765">
    <property type="entry name" value="PRY"/>
    <property type="match status" value="1"/>
</dbReference>
<evidence type="ECO:0000256" key="2">
    <source>
        <dbReference type="ARBA" id="ARBA00004496"/>
    </source>
</evidence>
<dbReference type="SUPFAM" id="SSF57850">
    <property type="entry name" value="RING/U-box"/>
    <property type="match status" value="1"/>
</dbReference>
<dbReference type="EC" id="2.3.2.27" evidence="5"/>
<keyword evidence="11" id="KW-0862">Zinc</keyword>
<dbReference type="SUPFAM" id="SSF57845">
    <property type="entry name" value="B-box zinc-binding domain"/>
    <property type="match status" value="1"/>
</dbReference>
<dbReference type="PROSITE" id="PS50119">
    <property type="entry name" value="ZF_BBOX"/>
    <property type="match status" value="1"/>
</dbReference>
<dbReference type="SMART" id="SM00184">
    <property type="entry name" value="RING"/>
    <property type="match status" value="1"/>
</dbReference>
<comment type="catalytic activity">
    <reaction evidence="1">
        <text>S-ubiquitinyl-[E2 ubiquitin-conjugating enzyme]-L-cysteine + [acceptor protein]-L-lysine = [E2 ubiquitin-conjugating enzyme]-L-cysteine + N(6)-ubiquitinyl-[acceptor protein]-L-lysine.</text>
        <dbReference type="EC" id="2.3.2.27"/>
    </reaction>
</comment>
<dbReference type="GO" id="GO:0061630">
    <property type="term" value="F:ubiquitin protein ligase activity"/>
    <property type="evidence" value="ECO:0007669"/>
    <property type="project" value="UniProtKB-EC"/>
</dbReference>
<dbReference type="InterPro" id="IPR013320">
    <property type="entry name" value="ConA-like_dom_sf"/>
</dbReference>
<reference evidence="19" key="1">
    <citation type="submission" date="2025-08" db="UniProtKB">
        <authorList>
            <consortium name="RefSeq"/>
        </authorList>
    </citation>
    <scope>IDENTIFICATION</scope>
</reference>
<evidence type="ECO:0000313" key="19">
    <source>
        <dbReference type="RefSeq" id="XP_033805165.1"/>
    </source>
</evidence>
<sequence>MAAANPAQSLREEVSCSLCLDYFSDPVTTVCGHNFCRPCITQSWEGSKGGFPCPLCRKRSRQKNLRANRQLAKVAERVKNLYENLGSPVEEDLCEKHKEKVKLFCEEDQTMICLVCRESRDHRAHLVTPIEEAVQEYKEKLEMQLEPLREDLEDLLEFKSAEGKKAEELRSETEIKRQKVESEFEELHQFLNKEKQVLLSRLEEEEEKILQRIRENVSQLEEQSSSFTQLISEIEEKRQQPDAELLKDVKDTLRRCQKMTFPKLKAVSTDLKMDFDLNYPQRLKKLIIKFGGLDWWMEYHKYGVNVTLDVKTAFPYLFLSEDQKSVGKEGRKETLPDNPERFDLFPFVLGCEGFTSGRHYWEVEVGNVTAWIVGVCKESVRRKGAIIMSPSKGYQALWCCNRRGYWALTSPQTQLQLRESLQTVGILLDYEAGKVSFYNADTKSHLFTFTGTLKGKLRPLFSNYCKFPLRIRPVQPRN</sequence>
<dbReference type="RefSeq" id="XP_033805165.1">
    <property type="nucleotide sequence ID" value="XM_033949274.1"/>
</dbReference>
<dbReference type="InterPro" id="IPR001870">
    <property type="entry name" value="B30.2/SPRY"/>
</dbReference>
<dbReference type="SMART" id="SM00336">
    <property type="entry name" value="BBOX"/>
    <property type="match status" value="1"/>
</dbReference>
<proteinExistence type="inferred from homology"/>
<dbReference type="SMART" id="SM00449">
    <property type="entry name" value="SPRY"/>
    <property type="match status" value="1"/>
</dbReference>
<comment type="similarity">
    <text evidence="4">Belongs to the TRIM/RBCC family.</text>
</comment>
<dbReference type="Gene3D" id="3.30.160.60">
    <property type="entry name" value="Classic Zinc Finger"/>
    <property type="match status" value="1"/>
</dbReference>
<dbReference type="GeneID" id="117362622"/>
<evidence type="ECO:0000256" key="1">
    <source>
        <dbReference type="ARBA" id="ARBA00000900"/>
    </source>
</evidence>
<dbReference type="GO" id="GO:0005737">
    <property type="term" value="C:cytoplasm"/>
    <property type="evidence" value="ECO:0007669"/>
    <property type="project" value="UniProtKB-SubCell"/>
</dbReference>
<comment type="subcellular location">
    <subcellularLocation>
        <location evidence="2">Cytoplasm</location>
    </subcellularLocation>
</comment>
<dbReference type="InterPro" id="IPR003649">
    <property type="entry name" value="Bbox_C"/>
</dbReference>
<evidence type="ECO:0000256" key="4">
    <source>
        <dbReference type="ARBA" id="ARBA00008518"/>
    </source>
</evidence>
<dbReference type="OrthoDB" id="6105938at2759"/>
<dbReference type="InParanoid" id="A0A6P8R9J3"/>
<keyword evidence="8" id="KW-0479">Metal-binding</keyword>
<dbReference type="PANTHER" id="PTHR24103">
    <property type="entry name" value="E3 UBIQUITIN-PROTEIN LIGASE TRIM"/>
    <property type="match status" value="1"/>
</dbReference>
<dbReference type="InterPro" id="IPR013083">
    <property type="entry name" value="Znf_RING/FYVE/PHD"/>
</dbReference>
<dbReference type="FunFam" id="2.60.120.920:FF:000004">
    <property type="entry name" value="Butyrophilin subfamily 1 member A1"/>
    <property type="match status" value="1"/>
</dbReference>
<evidence type="ECO:0000256" key="14">
    <source>
        <dbReference type="SAM" id="Coils"/>
    </source>
</evidence>
<evidence type="ECO:0000256" key="12">
    <source>
        <dbReference type="ARBA" id="ARBA00023054"/>
    </source>
</evidence>
<dbReference type="InterPro" id="IPR006574">
    <property type="entry name" value="PRY"/>
</dbReference>
<keyword evidence="9 13" id="KW-0863">Zinc-finger</keyword>
<evidence type="ECO:0000256" key="8">
    <source>
        <dbReference type="ARBA" id="ARBA00022723"/>
    </source>
</evidence>
<dbReference type="GO" id="GO:0008270">
    <property type="term" value="F:zinc ion binding"/>
    <property type="evidence" value="ECO:0007669"/>
    <property type="project" value="UniProtKB-KW"/>
</dbReference>
<evidence type="ECO:0000313" key="18">
    <source>
        <dbReference type="Proteomes" id="UP000515159"/>
    </source>
</evidence>
<keyword evidence="7" id="KW-0808">Transferase</keyword>
<evidence type="ECO:0000259" key="15">
    <source>
        <dbReference type="PROSITE" id="PS50089"/>
    </source>
</evidence>
<dbReference type="InterPro" id="IPR003877">
    <property type="entry name" value="SPRY_dom"/>
</dbReference>
<evidence type="ECO:0000256" key="9">
    <source>
        <dbReference type="ARBA" id="ARBA00022771"/>
    </source>
</evidence>
<dbReference type="KEGG" id="gsh:117362622"/>
<name>A0A6P8R9J3_GEOSA</name>
<dbReference type="PROSITE" id="PS00518">
    <property type="entry name" value="ZF_RING_1"/>
    <property type="match status" value="1"/>
</dbReference>
<keyword evidence="12 14" id="KW-0175">Coiled coil</keyword>
<dbReference type="PRINTS" id="PR01407">
    <property type="entry name" value="BUTYPHLNCDUF"/>
</dbReference>
<dbReference type="Pfam" id="PF00622">
    <property type="entry name" value="SPRY"/>
    <property type="match status" value="1"/>
</dbReference>
<evidence type="ECO:0000256" key="11">
    <source>
        <dbReference type="ARBA" id="ARBA00022833"/>
    </source>
</evidence>
<dbReference type="InterPro" id="IPR001841">
    <property type="entry name" value="Znf_RING"/>
</dbReference>
<dbReference type="SUPFAM" id="SSF49899">
    <property type="entry name" value="Concanavalin A-like lectins/glucanases"/>
    <property type="match status" value="1"/>
</dbReference>
<dbReference type="InterPro" id="IPR000315">
    <property type="entry name" value="Znf_B-box"/>
</dbReference>
<feature type="domain" description="RING-type" evidence="15">
    <location>
        <begin position="16"/>
        <end position="57"/>
    </location>
</feature>
<accession>A0A6P8R9J3</accession>
<organism evidence="18 19">
    <name type="scientific">Geotrypetes seraphini</name>
    <name type="common">Gaboon caecilian</name>
    <name type="synonym">Caecilia seraphini</name>
    <dbReference type="NCBI Taxonomy" id="260995"/>
    <lineage>
        <taxon>Eukaryota</taxon>
        <taxon>Metazoa</taxon>
        <taxon>Chordata</taxon>
        <taxon>Craniata</taxon>
        <taxon>Vertebrata</taxon>
        <taxon>Euteleostomi</taxon>
        <taxon>Amphibia</taxon>
        <taxon>Gymnophiona</taxon>
        <taxon>Geotrypetes</taxon>
    </lineage>
</organism>
<gene>
    <name evidence="19" type="primary">LOC117362622</name>
</gene>
<protein>
    <recommendedName>
        <fullName evidence="5">RING-type E3 ubiquitin transferase</fullName>
        <ecNumber evidence="5">2.3.2.27</ecNumber>
    </recommendedName>
</protein>
<dbReference type="Pfam" id="PF15227">
    <property type="entry name" value="zf-C3HC4_4"/>
    <property type="match status" value="1"/>
</dbReference>
<dbReference type="InterPro" id="IPR050143">
    <property type="entry name" value="TRIM/RBCC"/>
</dbReference>
<dbReference type="CDD" id="cd16594">
    <property type="entry name" value="RING-HC_TRIM7-like_C-IV"/>
    <property type="match status" value="1"/>
</dbReference>
<dbReference type="SMART" id="SM00589">
    <property type="entry name" value="PRY"/>
    <property type="match status" value="1"/>
</dbReference>
<dbReference type="AlphaFoldDB" id="A0A6P8R9J3"/>
<dbReference type="Gene3D" id="2.60.120.920">
    <property type="match status" value="1"/>
</dbReference>
<dbReference type="PRINTS" id="PR01406">
    <property type="entry name" value="BBOXZNFINGER"/>
</dbReference>
<dbReference type="FunCoup" id="A0A6P8R9J3">
    <property type="interactions" value="2350"/>
</dbReference>
<feature type="domain" description="B30.2/SPRY" evidence="17">
    <location>
        <begin position="286"/>
        <end position="478"/>
    </location>
</feature>
<dbReference type="Gene3D" id="3.30.40.10">
    <property type="entry name" value="Zinc/RING finger domain, C3HC4 (zinc finger)"/>
    <property type="match status" value="1"/>
</dbReference>
<dbReference type="CDD" id="cd19762">
    <property type="entry name" value="Bbox2_TRIM7-like"/>
    <property type="match status" value="1"/>
</dbReference>
<dbReference type="Proteomes" id="UP000515159">
    <property type="component" value="Chromosome 6"/>
</dbReference>
<keyword evidence="18" id="KW-1185">Reference proteome</keyword>
<dbReference type="PROSITE" id="PS50188">
    <property type="entry name" value="B302_SPRY"/>
    <property type="match status" value="1"/>
</dbReference>
<keyword evidence="6" id="KW-0963">Cytoplasm</keyword>